<reference evidence="2 3" key="1">
    <citation type="journal article" date="2019" name="Gut">
        <title>Antibiotics-induced monodominance of a novel gut bacterial order.</title>
        <authorList>
            <person name="Hildebrand F."/>
            <person name="Moitinho-Silva L."/>
            <person name="Blasche S."/>
            <person name="Jahn M.T."/>
            <person name="Gossmann T.I."/>
            <person name="Heuerta-Cepas J."/>
            <person name="Hercog R."/>
            <person name="Luetge M."/>
            <person name="Bahram M."/>
            <person name="Pryszlak A."/>
            <person name="Alves R.J."/>
            <person name="Waszak S.M."/>
            <person name="Zhu A."/>
            <person name="Ye L."/>
            <person name="Costea P.I."/>
            <person name="Aalvink S."/>
            <person name="Belzer C."/>
            <person name="Forslund S.K."/>
            <person name="Sunagawa S."/>
            <person name="Hentschel U."/>
            <person name="Merten C."/>
            <person name="Patil K.R."/>
            <person name="Benes V."/>
            <person name="Bork P."/>
        </authorList>
    </citation>
    <scope>NUCLEOTIDE SEQUENCE [LARGE SCALE GENOMIC DNA]</scope>
    <source>
        <strain evidence="2 3">HDS1380</strain>
    </source>
</reference>
<sequence length="166" mass="17739">MKEQETKKGLLAKLQSGKLLEVLVILILAIIVIIILYNAFYKDKEDVSASGKGDYATEQEAKLVSVLSKLDGVGKVQVMISLADEGETVIAYETVQKADGTIVTTPVLVNGEVVVLEKRPPEIAGVLIVAEGAENLAVRFNLIDAAASVLNINKSIIKVYENGSGK</sequence>
<keyword evidence="1" id="KW-1133">Transmembrane helix</keyword>
<evidence type="ECO:0000313" key="3">
    <source>
        <dbReference type="Proteomes" id="UP000291269"/>
    </source>
</evidence>
<dbReference type="OrthoDB" id="2061035at2"/>
<accession>A0A4Q2K5G7</accession>
<dbReference type="AlphaFoldDB" id="A0A4Q2K5G7"/>
<dbReference type="EMBL" id="SDOZ01000003">
    <property type="protein sequence ID" value="RXZ58178.1"/>
    <property type="molecule type" value="Genomic_DNA"/>
</dbReference>
<name>A0A4Q2K5G7_9FIRM</name>
<keyword evidence="3" id="KW-1185">Reference proteome</keyword>
<gene>
    <name evidence="2" type="ORF">ESZ91_08955</name>
</gene>
<dbReference type="Proteomes" id="UP000291269">
    <property type="component" value="Unassembled WGS sequence"/>
</dbReference>
<keyword evidence="1" id="KW-0812">Transmembrane</keyword>
<evidence type="ECO:0000313" key="2">
    <source>
        <dbReference type="EMBL" id="RXZ58178.1"/>
    </source>
</evidence>
<keyword evidence="1" id="KW-0472">Membrane</keyword>
<protein>
    <submittedName>
        <fullName evidence="2">Uncharacterized protein</fullName>
    </submittedName>
</protein>
<dbReference type="RefSeq" id="WP_129226420.1">
    <property type="nucleotide sequence ID" value="NZ_SDOZ01000003.1"/>
</dbReference>
<comment type="caution">
    <text evidence="2">The sequence shown here is derived from an EMBL/GenBank/DDBJ whole genome shotgun (WGS) entry which is preliminary data.</text>
</comment>
<feature type="transmembrane region" description="Helical" evidence="1">
    <location>
        <begin position="20"/>
        <end position="40"/>
    </location>
</feature>
<evidence type="ECO:0000256" key="1">
    <source>
        <dbReference type="SAM" id="Phobius"/>
    </source>
</evidence>
<proteinExistence type="predicted"/>
<organism evidence="2 3">
    <name type="scientific">Candidatus Borkfalkia ceftriaxoniphila</name>
    <dbReference type="NCBI Taxonomy" id="2508949"/>
    <lineage>
        <taxon>Bacteria</taxon>
        <taxon>Bacillati</taxon>
        <taxon>Bacillota</taxon>
        <taxon>Clostridia</taxon>
        <taxon>Christensenellales</taxon>
        <taxon>Christensenellaceae</taxon>
        <taxon>Candidatus Borkfalkia</taxon>
    </lineage>
</organism>